<keyword evidence="6" id="KW-0007">Acetylation</keyword>
<dbReference type="SMART" id="SM00194">
    <property type="entry name" value="PTPc"/>
    <property type="match status" value="1"/>
</dbReference>
<comment type="similarity">
    <text evidence="8">Belongs to the protein-tyrosine phosphatase family. Non-receptor class 3 subfamily.</text>
</comment>
<evidence type="ECO:0000256" key="11">
    <source>
        <dbReference type="SAM" id="SignalP"/>
    </source>
</evidence>
<feature type="chain" id="PRO_5008132954" description="Tyrosine-protein phosphatase non-receptor type 9" evidence="11">
    <location>
        <begin position="24"/>
        <end position="716"/>
    </location>
</feature>
<evidence type="ECO:0000259" key="14">
    <source>
        <dbReference type="PROSITE" id="PS50191"/>
    </source>
</evidence>
<dbReference type="AlphaFoldDB" id="A0A182QHZ2"/>
<evidence type="ECO:0000256" key="8">
    <source>
        <dbReference type="ARBA" id="ARBA00060781"/>
    </source>
</evidence>
<dbReference type="SMART" id="SM00404">
    <property type="entry name" value="PTPc_motif"/>
    <property type="match status" value="1"/>
</dbReference>
<evidence type="ECO:0000256" key="3">
    <source>
        <dbReference type="ARBA" id="ARBA00022490"/>
    </source>
</evidence>
<dbReference type="CDD" id="cd00170">
    <property type="entry name" value="SEC14"/>
    <property type="match status" value="1"/>
</dbReference>
<feature type="region of interest" description="Disordered" evidence="10">
    <location>
        <begin position="364"/>
        <end position="404"/>
    </location>
</feature>
<dbReference type="PRINTS" id="PR00700">
    <property type="entry name" value="PRTYPHPHTASE"/>
</dbReference>
<sequence>MNKKSKVTIMDLILLWALKAVKQFIDRINSSKKDPNRKAVTPAIATRFLLARKYDITRAMALYEQHELIRQREGLYGFDPLNEPLRTELETGKFTILPGRDASGAAIALFTANLHYPMTVTHKTTLQGVVYQLDVALQSAETQKAGLIFIYDMSTSKYSNFDYDLSQKILTLLKGGYPARLKKVLIVTAPLWFKAPFKILRLFVREKLRERVFTVSIPQLSLHVPRDSLPVRLGGTLEVDHSSWLLHCYKSMTNREDEIIATASQQQPQGSQNSPAGETGVGGGSPVMGSVGIAIATGPDALETHHSLTGASSELVDVDFVASHNHRTVSPANGNGVVVEEHLSVDDINDMAAVGVNQHLPANHASHVGHHTHTNSELWTENPPSSASSGFSDDDSLAGAEGDPKTIEQIVQMVRERGKMGLIREYTEIKARAPDGSFTHAKLRNNLAKNRYTDVLCYDHSRVVLSQEEDDPATDYINANFVDGYKQKNAYISTQGPLPKTSYDFWRMVWEQHCLLIVMTTRVMERGRAKCGQYWEPIEGGVAEYGPFRLRTMSIETNEDYTVVELEIRNTKTDEVRCVSHWQFTSWPDYGVPSSAKAMLNFLQRAREKQAEMVRSLGDLWAGHPRGPPIVVHCSAGIGRTGTFITLDICISRLEDVGTADIKGTVEKIRSQRAYSIQMPDQYVFCHLALIEYALSRGMLQSVDLSEFDDRDEDSD</sequence>
<dbReference type="SUPFAM" id="SSF52799">
    <property type="entry name" value="(Phosphotyrosine protein) phosphatases II"/>
    <property type="match status" value="1"/>
</dbReference>
<dbReference type="InterPro" id="IPR029021">
    <property type="entry name" value="Prot-tyrosine_phosphatase-like"/>
</dbReference>
<keyword evidence="4" id="KW-0378">Hydrolase</keyword>
<evidence type="ECO:0000256" key="2">
    <source>
        <dbReference type="ARBA" id="ARBA00013064"/>
    </source>
</evidence>
<dbReference type="InterPro" id="IPR050348">
    <property type="entry name" value="Protein-Tyr_Phosphatase"/>
</dbReference>
<comment type="subcellular location">
    <subcellularLocation>
        <location evidence="1">Cytoplasm</location>
    </subcellularLocation>
</comment>
<dbReference type="SUPFAM" id="SSF46938">
    <property type="entry name" value="CRAL/TRIO N-terminal domain"/>
    <property type="match status" value="1"/>
</dbReference>
<dbReference type="FunFam" id="3.40.525.10:FF:000005">
    <property type="entry name" value="Tyrosine-protein phosphatase non-receptor type 9"/>
    <property type="match status" value="1"/>
</dbReference>
<feature type="domain" description="CRAL-TRIO" evidence="14">
    <location>
        <begin position="82"/>
        <end position="241"/>
    </location>
</feature>
<dbReference type="GO" id="GO:0048666">
    <property type="term" value="P:neuron development"/>
    <property type="evidence" value="ECO:0007669"/>
    <property type="project" value="UniProtKB-ARBA"/>
</dbReference>
<dbReference type="GO" id="GO:0009653">
    <property type="term" value="P:anatomical structure morphogenesis"/>
    <property type="evidence" value="ECO:0007669"/>
    <property type="project" value="UniProtKB-ARBA"/>
</dbReference>
<evidence type="ECO:0000256" key="1">
    <source>
        <dbReference type="ARBA" id="ARBA00004496"/>
    </source>
</evidence>
<dbReference type="Pfam" id="PF00650">
    <property type="entry name" value="CRAL_TRIO"/>
    <property type="match status" value="1"/>
</dbReference>
<evidence type="ECO:0000256" key="9">
    <source>
        <dbReference type="ARBA" id="ARBA00069781"/>
    </source>
</evidence>
<dbReference type="Pfam" id="PF00102">
    <property type="entry name" value="Y_phosphatase"/>
    <property type="match status" value="1"/>
</dbReference>
<reference evidence="15" key="2">
    <citation type="submission" date="2020-05" db="UniProtKB">
        <authorList>
            <consortium name="EnsemblMetazoa"/>
        </authorList>
    </citation>
    <scope>IDENTIFICATION</scope>
    <source>
        <strain evidence="15">FAR1</strain>
    </source>
</reference>
<evidence type="ECO:0000256" key="5">
    <source>
        <dbReference type="ARBA" id="ARBA00022912"/>
    </source>
</evidence>
<dbReference type="STRING" id="69004.A0A182QHZ2"/>
<reference evidence="16" key="1">
    <citation type="submission" date="2014-01" db="EMBL/GenBank/DDBJ databases">
        <title>The Genome Sequence of Anopheles farauti FAR1 (V2).</title>
        <authorList>
            <consortium name="The Broad Institute Genomics Platform"/>
            <person name="Neafsey D.E."/>
            <person name="Besansky N."/>
            <person name="Howell P."/>
            <person name="Walton C."/>
            <person name="Young S.K."/>
            <person name="Zeng Q."/>
            <person name="Gargeya S."/>
            <person name="Fitzgerald M."/>
            <person name="Haas B."/>
            <person name="Abouelleil A."/>
            <person name="Allen A.W."/>
            <person name="Alvarado L."/>
            <person name="Arachchi H.M."/>
            <person name="Berlin A.M."/>
            <person name="Chapman S.B."/>
            <person name="Gainer-Dewar J."/>
            <person name="Goldberg J."/>
            <person name="Griggs A."/>
            <person name="Gujja S."/>
            <person name="Hansen M."/>
            <person name="Howarth C."/>
            <person name="Imamovic A."/>
            <person name="Ireland A."/>
            <person name="Larimer J."/>
            <person name="McCowan C."/>
            <person name="Murphy C."/>
            <person name="Pearson M."/>
            <person name="Poon T.W."/>
            <person name="Priest M."/>
            <person name="Roberts A."/>
            <person name="Saif S."/>
            <person name="Shea T."/>
            <person name="Sisk P."/>
            <person name="Sykes S."/>
            <person name="Wortman J."/>
            <person name="Nusbaum C."/>
            <person name="Birren B."/>
        </authorList>
    </citation>
    <scope>NUCLEOTIDE SEQUENCE [LARGE SCALE GENOMIC DNA]</scope>
    <source>
        <strain evidence="16">FAR1</strain>
    </source>
</reference>
<feature type="compositionally biased region" description="Low complexity" evidence="10">
    <location>
        <begin position="263"/>
        <end position="278"/>
    </location>
</feature>
<dbReference type="InterPro" id="IPR016130">
    <property type="entry name" value="Tyr_Pase_AS"/>
</dbReference>
<dbReference type="GO" id="GO:0005737">
    <property type="term" value="C:cytoplasm"/>
    <property type="evidence" value="ECO:0007669"/>
    <property type="project" value="UniProtKB-SubCell"/>
</dbReference>
<keyword evidence="16" id="KW-1185">Reference proteome</keyword>
<dbReference type="InterPro" id="IPR000242">
    <property type="entry name" value="PTP_cat"/>
</dbReference>
<dbReference type="InterPro" id="IPR003595">
    <property type="entry name" value="Tyr_Pase_cat"/>
</dbReference>
<dbReference type="PANTHER" id="PTHR19134">
    <property type="entry name" value="RECEPTOR-TYPE TYROSINE-PROTEIN PHOSPHATASE"/>
    <property type="match status" value="1"/>
</dbReference>
<accession>A0A182QHZ2</accession>
<organism evidence="15 16">
    <name type="scientific">Anopheles farauti</name>
    <dbReference type="NCBI Taxonomy" id="69004"/>
    <lineage>
        <taxon>Eukaryota</taxon>
        <taxon>Metazoa</taxon>
        <taxon>Ecdysozoa</taxon>
        <taxon>Arthropoda</taxon>
        <taxon>Hexapoda</taxon>
        <taxon>Insecta</taxon>
        <taxon>Pterygota</taxon>
        <taxon>Neoptera</taxon>
        <taxon>Endopterygota</taxon>
        <taxon>Diptera</taxon>
        <taxon>Nematocera</taxon>
        <taxon>Culicoidea</taxon>
        <taxon>Culicidae</taxon>
        <taxon>Anophelinae</taxon>
        <taxon>Anopheles</taxon>
    </lineage>
</organism>
<name>A0A182QHZ2_9DIPT</name>
<dbReference type="CDD" id="cd14543">
    <property type="entry name" value="PTPc-N9"/>
    <property type="match status" value="1"/>
</dbReference>
<evidence type="ECO:0000256" key="6">
    <source>
        <dbReference type="ARBA" id="ARBA00022990"/>
    </source>
</evidence>
<feature type="region of interest" description="Disordered" evidence="10">
    <location>
        <begin position="263"/>
        <end position="285"/>
    </location>
</feature>
<keyword evidence="3" id="KW-0963">Cytoplasm</keyword>
<dbReference type="PROSITE" id="PS50191">
    <property type="entry name" value="CRAL_TRIO"/>
    <property type="match status" value="1"/>
</dbReference>
<keyword evidence="5" id="KW-0904">Protein phosphatase</keyword>
<dbReference type="PROSITE" id="PS50055">
    <property type="entry name" value="TYR_PHOSPHATASE_PTP"/>
    <property type="match status" value="1"/>
</dbReference>
<dbReference type="GO" id="GO:0004725">
    <property type="term" value="F:protein tyrosine phosphatase activity"/>
    <property type="evidence" value="ECO:0007669"/>
    <property type="project" value="UniProtKB-EC"/>
</dbReference>
<dbReference type="PROSITE" id="PS50056">
    <property type="entry name" value="TYR_PHOSPHATASE_2"/>
    <property type="match status" value="1"/>
</dbReference>
<feature type="domain" description="Tyrosine-protein phosphatase" evidence="12">
    <location>
        <begin position="422"/>
        <end position="693"/>
    </location>
</feature>
<comment type="function">
    <text evidence="7">Protein-tyrosine phosphatase that could participate in the transfer of hydrophobic ligands or in functions of the Golgi apparatus.</text>
</comment>
<feature type="signal peptide" evidence="11">
    <location>
        <begin position="1"/>
        <end position="23"/>
    </location>
</feature>
<dbReference type="SUPFAM" id="SSF52087">
    <property type="entry name" value="CRAL/TRIO domain"/>
    <property type="match status" value="1"/>
</dbReference>
<dbReference type="EC" id="3.1.3.48" evidence="2"/>
<evidence type="ECO:0000256" key="7">
    <source>
        <dbReference type="ARBA" id="ARBA00055430"/>
    </source>
</evidence>
<evidence type="ECO:0000259" key="12">
    <source>
        <dbReference type="PROSITE" id="PS50055"/>
    </source>
</evidence>
<evidence type="ECO:0000256" key="10">
    <source>
        <dbReference type="SAM" id="MobiDB-lite"/>
    </source>
</evidence>
<evidence type="ECO:0000259" key="13">
    <source>
        <dbReference type="PROSITE" id="PS50056"/>
    </source>
</evidence>
<dbReference type="InterPro" id="IPR036865">
    <property type="entry name" value="CRAL-TRIO_dom_sf"/>
</dbReference>
<protein>
    <recommendedName>
        <fullName evidence="9">Tyrosine-protein phosphatase non-receptor type 9</fullName>
        <ecNumber evidence="2">3.1.3.48</ecNumber>
    </recommendedName>
</protein>
<dbReference type="EMBL" id="AXCN02001481">
    <property type="status" value="NOT_ANNOTATED_CDS"/>
    <property type="molecule type" value="Genomic_DNA"/>
</dbReference>
<dbReference type="Gene3D" id="3.90.190.10">
    <property type="entry name" value="Protein tyrosine phosphatase superfamily"/>
    <property type="match status" value="1"/>
</dbReference>
<dbReference type="PANTHER" id="PTHR19134:SF534">
    <property type="entry name" value="LD27988P"/>
    <property type="match status" value="1"/>
</dbReference>
<evidence type="ECO:0000256" key="4">
    <source>
        <dbReference type="ARBA" id="ARBA00022801"/>
    </source>
</evidence>
<feature type="compositionally biased region" description="Polar residues" evidence="10">
    <location>
        <begin position="375"/>
        <end position="384"/>
    </location>
</feature>
<dbReference type="PROSITE" id="PS00383">
    <property type="entry name" value="TYR_PHOSPHATASE_1"/>
    <property type="match status" value="1"/>
</dbReference>
<keyword evidence="11" id="KW-0732">Signal</keyword>
<dbReference type="InterPro" id="IPR001251">
    <property type="entry name" value="CRAL-TRIO_dom"/>
</dbReference>
<dbReference type="VEuPathDB" id="VectorBase:AFAF010536"/>
<dbReference type="SMART" id="SM00516">
    <property type="entry name" value="SEC14"/>
    <property type="match status" value="1"/>
</dbReference>
<feature type="domain" description="Tyrosine specific protein phosphatases" evidence="13">
    <location>
        <begin position="600"/>
        <end position="684"/>
    </location>
</feature>
<proteinExistence type="inferred from homology"/>
<dbReference type="InterPro" id="IPR000387">
    <property type="entry name" value="Tyr_Pase_dom"/>
</dbReference>
<dbReference type="FunFam" id="3.90.190.10:FF:000026">
    <property type="entry name" value="tyrosine-protein phosphatase non-receptor type 9"/>
    <property type="match status" value="1"/>
</dbReference>
<evidence type="ECO:0000313" key="15">
    <source>
        <dbReference type="EnsemblMetazoa" id="AFAF010536-PA"/>
    </source>
</evidence>
<dbReference type="Proteomes" id="UP000075886">
    <property type="component" value="Unassembled WGS sequence"/>
</dbReference>
<evidence type="ECO:0000313" key="16">
    <source>
        <dbReference type="Proteomes" id="UP000075886"/>
    </source>
</evidence>
<dbReference type="InterPro" id="IPR036273">
    <property type="entry name" value="CRAL/TRIO_N_dom_sf"/>
</dbReference>
<dbReference type="Gene3D" id="3.40.525.10">
    <property type="entry name" value="CRAL-TRIO lipid binding domain"/>
    <property type="match status" value="1"/>
</dbReference>
<dbReference type="EnsemblMetazoa" id="AFAF010536-RA">
    <property type="protein sequence ID" value="AFAF010536-PA"/>
    <property type="gene ID" value="AFAF010536"/>
</dbReference>